<sequence>MAAGGRAGSNGREPIRTVLNGSAAPDPRISALPCAGSLPDVCRIPAGCVVDTGKWFAPSRGCVTQLPGCQTRLPGQVRPTSTTISGLYFRPAFQLTCPFAFHVTSESAGLRSRMTTAAFVCALVRAPLSRQSPEAHPLHMHQSSQKRLPAEAGVAPRASRWSQRSGKPGRRGGPLAALPGDHSTSIVALV</sequence>
<organism evidence="2 3">
    <name type="scientific">Caballeronia udeis</name>
    <dbReference type="NCBI Taxonomy" id="1232866"/>
    <lineage>
        <taxon>Bacteria</taxon>
        <taxon>Pseudomonadati</taxon>
        <taxon>Pseudomonadota</taxon>
        <taxon>Betaproteobacteria</taxon>
        <taxon>Burkholderiales</taxon>
        <taxon>Burkholderiaceae</taxon>
        <taxon>Caballeronia</taxon>
    </lineage>
</organism>
<accession>A0A158H9A8</accession>
<dbReference type="EMBL" id="FCOK02000027">
    <property type="protein sequence ID" value="SAL40905.1"/>
    <property type="molecule type" value="Genomic_DNA"/>
</dbReference>
<evidence type="ECO:0000256" key="1">
    <source>
        <dbReference type="SAM" id="MobiDB-lite"/>
    </source>
</evidence>
<name>A0A158H9A8_9BURK</name>
<gene>
    <name evidence="2" type="ORF">AWB69_04132</name>
</gene>
<dbReference type="Proteomes" id="UP000054683">
    <property type="component" value="Unassembled WGS sequence"/>
</dbReference>
<evidence type="ECO:0000313" key="2">
    <source>
        <dbReference type="EMBL" id="SAL40905.1"/>
    </source>
</evidence>
<feature type="region of interest" description="Disordered" evidence="1">
    <location>
        <begin position="132"/>
        <end position="178"/>
    </location>
</feature>
<evidence type="ECO:0000313" key="3">
    <source>
        <dbReference type="Proteomes" id="UP000054683"/>
    </source>
</evidence>
<proteinExistence type="predicted"/>
<reference evidence="2 3" key="1">
    <citation type="submission" date="2016-01" db="EMBL/GenBank/DDBJ databases">
        <authorList>
            <person name="Oliw E.H."/>
        </authorList>
    </citation>
    <scope>NUCLEOTIDE SEQUENCE [LARGE SCALE GENOMIC DNA]</scope>
    <source>
        <strain evidence="2">LMG 27134</strain>
    </source>
</reference>
<protein>
    <submittedName>
        <fullName evidence="2">Uncharacterized protein</fullName>
    </submittedName>
</protein>
<dbReference type="AlphaFoldDB" id="A0A158H9A8"/>